<dbReference type="RefSeq" id="WP_206311609.1">
    <property type="nucleotide sequence ID" value="NZ_JAZBJO010000006.1"/>
</dbReference>
<feature type="compositionally biased region" description="Low complexity" evidence="1">
    <location>
        <begin position="1"/>
        <end position="22"/>
    </location>
</feature>
<feature type="region of interest" description="Disordered" evidence="1">
    <location>
        <begin position="1"/>
        <end position="26"/>
    </location>
</feature>
<dbReference type="EMBL" id="JAZBJO010000006">
    <property type="protein sequence ID" value="MEE4592793.1"/>
    <property type="molecule type" value="Genomic_DNA"/>
</dbReference>
<dbReference type="Proteomes" id="UP001354709">
    <property type="component" value="Unassembled WGS sequence"/>
</dbReference>
<evidence type="ECO:0000313" key="2">
    <source>
        <dbReference type="EMBL" id="MEE4592793.1"/>
    </source>
</evidence>
<comment type="caution">
    <text evidence="2">The sequence shown here is derived from an EMBL/GenBank/DDBJ whole genome shotgun (WGS) entry which is preliminary data.</text>
</comment>
<name>A0ABU7PV80_9ACTN</name>
<organism evidence="2 3">
    <name type="scientific">Streptomyces asiaticus subsp. ignotus</name>
    <dbReference type="NCBI Taxonomy" id="3098222"/>
    <lineage>
        <taxon>Bacteria</taxon>
        <taxon>Bacillati</taxon>
        <taxon>Actinomycetota</taxon>
        <taxon>Actinomycetes</taxon>
        <taxon>Kitasatosporales</taxon>
        <taxon>Streptomycetaceae</taxon>
        <taxon>Streptomyces</taxon>
        <taxon>Streptomyces violaceusniger group</taxon>
    </lineage>
</organism>
<keyword evidence="3" id="KW-1185">Reference proteome</keyword>
<gene>
    <name evidence="2" type="ORF">V2J94_12975</name>
</gene>
<evidence type="ECO:0000313" key="3">
    <source>
        <dbReference type="Proteomes" id="UP001354709"/>
    </source>
</evidence>
<evidence type="ECO:0000256" key="1">
    <source>
        <dbReference type="SAM" id="MobiDB-lite"/>
    </source>
</evidence>
<reference evidence="2 3" key="1">
    <citation type="submission" date="2023-11" db="EMBL/GenBank/DDBJ databases">
        <title>30 novel species of actinomycetes from the DSMZ collection.</title>
        <authorList>
            <person name="Nouioui I."/>
        </authorList>
    </citation>
    <scope>NUCLEOTIDE SEQUENCE [LARGE SCALE GENOMIC DNA]</scope>
    <source>
        <strain evidence="2 3">DSM 41524</strain>
    </source>
</reference>
<accession>A0ABU7PV80</accession>
<protein>
    <submittedName>
        <fullName evidence="2">Uncharacterized protein</fullName>
    </submittedName>
</protein>
<sequence length="63" mass="6589">MSPRGPDRFPGSGPGSSGESPGWDFTDEEFAATAPSLHNADFVAVAVHSYQHRFQLAAGAPDS</sequence>
<proteinExistence type="predicted"/>